<dbReference type="PANTHER" id="PTHR43173:SF19">
    <property type="entry name" value="AARF DOMAIN-CONTAINING PROTEIN KINASE 1"/>
    <property type="match status" value="1"/>
</dbReference>
<dbReference type="Pfam" id="PF03109">
    <property type="entry name" value="ABC1"/>
    <property type="match status" value="1"/>
</dbReference>
<feature type="domain" description="ABC1 atypical kinase-like" evidence="1">
    <location>
        <begin position="13"/>
        <end position="56"/>
    </location>
</feature>
<keyword evidence="3" id="KW-1185">Reference proteome</keyword>
<reference evidence="2 3" key="1">
    <citation type="journal article" date="2024" name="Nat. Commun.">
        <title>Phylogenomics reveals the evolutionary origins of lichenization in chlorophyte algae.</title>
        <authorList>
            <person name="Puginier C."/>
            <person name="Libourel C."/>
            <person name="Otte J."/>
            <person name="Skaloud P."/>
            <person name="Haon M."/>
            <person name="Grisel S."/>
            <person name="Petersen M."/>
            <person name="Berrin J.G."/>
            <person name="Delaux P.M."/>
            <person name="Dal Grande F."/>
            <person name="Keller J."/>
        </authorList>
    </citation>
    <scope>NUCLEOTIDE SEQUENCE [LARGE SCALE GENOMIC DNA]</scope>
    <source>
        <strain evidence="2 3">SAG 2523</strain>
    </source>
</reference>
<evidence type="ECO:0000259" key="1">
    <source>
        <dbReference type="Pfam" id="PF03109"/>
    </source>
</evidence>
<dbReference type="GO" id="GO:0005743">
    <property type="term" value="C:mitochondrial inner membrane"/>
    <property type="evidence" value="ECO:0007669"/>
    <property type="project" value="TreeGrafter"/>
</dbReference>
<organism evidence="2 3">
    <name type="scientific">Apatococcus fuscideae</name>
    <dbReference type="NCBI Taxonomy" id="2026836"/>
    <lineage>
        <taxon>Eukaryota</taxon>
        <taxon>Viridiplantae</taxon>
        <taxon>Chlorophyta</taxon>
        <taxon>core chlorophytes</taxon>
        <taxon>Trebouxiophyceae</taxon>
        <taxon>Chlorellales</taxon>
        <taxon>Chlorellaceae</taxon>
        <taxon>Apatococcus</taxon>
    </lineage>
</organism>
<proteinExistence type="predicted"/>
<gene>
    <name evidence="2" type="ORF">WJX84_012348</name>
</gene>
<dbReference type="Proteomes" id="UP001485043">
    <property type="component" value="Unassembled WGS sequence"/>
</dbReference>
<dbReference type="GO" id="GO:0055088">
    <property type="term" value="P:lipid homeostasis"/>
    <property type="evidence" value="ECO:0007669"/>
    <property type="project" value="TreeGrafter"/>
</dbReference>
<dbReference type="AlphaFoldDB" id="A0AAW1SX66"/>
<dbReference type="GO" id="GO:0007005">
    <property type="term" value="P:mitochondrion organization"/>
    <property type="evidence" value="ECO:0007669"/>
    <property type="project" value="TreeGrafter"/>
</dbReference>
<comment type="caution">
    <text evidence="2">The sequence shown here is derived from an EMBL/GenBank/DDBJ whole genome shotgun (WGS) entry which is preliminary data.</text>
</comment>
<sequence length="312" mass="35721">MFVRKRKGRRGRGRDNFELILLDHGLYRQIGPDFRREYAQLWRGLILGEVEAIRKHSQAMNAGDMYPLFAAMLTSRPWDQITKRESDHLKIAGSEEEKEQLRMQAQKVAREISSLLWRIPRELLLLLKTNDCLRSVDHALGQNVNTFVITARACTRGQDDPLDTASDGDESRAHALRETILGGMVQHEPLQLSESHLEDAIWRLAPAGPVDDHGQRSSPGYITWSDMERWICELEVFTPDEKEKLNIMSQNASQERYDSMLSANPEVMEACFRIQLGQSDIIKADMSRGNWFGWWKTSTVKSAPPAAKKKMT</sequence>
<protein>
    <recommendedName>
        <fullName evidence="1">ABC1 atypical kinase-like domain-containing protein</fullName>
    </recommendedName>
</protein>
<dbReference type="EMBL" id="JALJOV010000719">
    <property type="protein sequence ID" value="KAK9861668.1"/>
    <property type="molecule type" value="Genomic_DNA"/>
</dbReference>
<dbReference type="InterPro" id="IPR051130">
    <property type="entry name" value="Mito_struct-func_regulator"/>
</dbReference>
<evidence type="ECO:0000313" key="2">
    <source>
        <dbReference type="EMBL" id="KAK9861668.1"/>
    </source>
</evidence>
<evidence type="ECO:0000313" key="3">
    <source>
        <dbReference type="Proteomes" id="UP001485043"/>
    </source>
</evidence>
<accession>A0AAW1SX66</accession>
<name>A0AAW1SX66_9CHLO</name>
<dbReference type="InterPro" id="IPR004147">
    <property type="entry name" value="ABC1_dom"/>
</dbReference>
<dbReference type="PANTHER" id="PTHR43173">
    <property type="entry name" value="ABC1 FAMILY PROTEIN"/>
    <property type="match status" value="1"/>
</dbReference>